<protein>
    <submittedName>
        <fullName evidence="9">DNA resolvase</fullName>
    </submittedName>
</protein>
<dbReference type="FunFam" id="3.40.50.1390:FF:000001">
    <property type="entry name" value="DNA recombinase"/>
    <property type="match status" value="1"/>
</dbReference>
<keyword evidence="10" id="KW-1185">Reference proteome</keyword>
<dbReference type="Pfam" id="PF00239">
    <property type="entry name" value="Resolvase"/>
    <property type="match status" value="1"/>
</dbReference>
<dbReference type="GO" id="GO:0015074">
    <property type="term" value="P:DNA integration"/>
    <property type="evidence" value="ECO:0007669"/>
    <property type="project" value="UniProtKB-KW"/>
</dbReference>
<comment type="similarity">
    <text evidence="1">Belongs to the site-specific recombinase resolvase family.</text>
</comment>
<evidence type="ECO:0000256" key="3">
    <source>
        <dbReference type="ARBA" id="ARBA00023100"/>
    </source>
</evidence>
<dbReference type="InterPro" id="IPR050639">
    <property type="entry name" value="SSR_resolvase"/>
</dbReference>
<dbReference type="InterPro" id="IPR006120">
    <property type="entry name" value="Resolvase_HTH_dom"/>
</dbReference>
<dbReference type="PANTHER" id="PTHR30461:SF2">
    <property type="entry name" value="SERINE RECOMBINASE PINE-RELATED"/>
    <property type="match status" value="1"/>
</dbReference>
<dbReference type="CDD" id="cd03768">
    <property type="entry name" value="SR_ResInv"/>
    <property type="match status" value="1"/>
</dbReference>
<name>A0A4P5NSJ3_9PROT</name>
<dbReference type="Pfam" id="PF02796">
    <property type="entry name" value="HTH_7"/>
    <property type="match status" value="1"/>
</dbReference>
<dbReference type="CDD" id="cd00569">
    <property type="entry name" value="HTH_Hin_like"/>
    <property type="match status" value="1"/>
</dbReference>
<keyword evidence="4" id="KW-0238">DNA-binding</keyword>
<dbReference type="GO" id="GO:0003677">
    <property type="term" value="F:DNA binding"/>
    <property type="evidence" value="ECO:0007669"/>
    <property type="project" value="UniProtKB-KW"/>
</dbReference>
<dbReference type="SUPFAM" id="SSF53041">
    <property type="entry name" value="Resolvase-like"/>
    <property type="match status" value="1"/>
</dbReference>
<dbReference type="GO" id="GO:0000150">
    <property type="term" value="F:DNA strand exchange activity"/>
    <property type="evidence" value="ECO:0007669"/>
    <property type="project" value="UniProtKB-KW"/>
</dbReference>
<dbReference type="SMART" id="SM00857">
    <property type="entry name" value="Resolvase"/>
    <property type="match status" value="1"/>
</dbReference>
<dbReference type="AlphaFoldDB" id="A0A4P5NSJ3"/>
<evidence type="ECO:0000259" key="8">
    <source>
        <dbReference type="PROSITE" id="PS51736"/>
    </source>
</evidence>
<sequence length="239" mass="27331">MRHILHNVYSYLTRCVFIFIGDITLNENRMLIGYARVSTDEQTLDVQLDYLLKAGCSLVFREKVSGAERDRPELNKLLKKVRRGDVVIVHRLDRLARSTKHLLEITEYLQHKKAGFRSLSEPWADTTSPAGRMILTVFAGIAEFERAQIRERTAAGREHARARGVHMGRPAKLMPSEAVLACRMVTDDGMPVAEVAARFGIHKATLYRILTRRQAMKSTDKSLNKIEKISQTYKCQLYE</sequence>
<feature type="active site" description="O-(5'-phospho-DNA)-serine intermediate" evidence="6 7">
    <location>
        <position position="38"/>
    </location>
</feature>
<keyword evidence="3" id="KW-0230">DNA invertase</keyword>
<dbReference type="Proteomes" id="UP000315095">
    <property type="component" value="Unassembled WGS sequence"/>
</dbReference>
<accession>A0A4P5NSJ3</accession>
<comment type="caution">
    <text evidence="9">The sequence shown here is derived from an EMBL/GenBank/DDBJ whole genome shotgun (WGS) entry which is preliminary data.</text>
</comment>
<evidence type="ECO:0000256" key="2">
    <source>
        <dbReference type="ARBA" id="ARBA00022908"/>
    </source>
</evidence>
<evidence type="ECO:0000256" key="6">
    <source>
        <dbReference type="PIRSR" id="PIRSR606118-50"/>
    </source>
</evidence>
<keyword evidence="2" id="KW-0229">DNA integration</keyword>
<dbReference type="PROSITE" id="PS00397">
    <property type="entry name" value="RECOMBINASES_1"/>
    <property type="match status" value="1"/>
</dbReference>
<dbReference type="SUPFAM" id="SSF46689">
    <property type="entry name" value="Homeodomain-like"/>
    <property type="match status" value="1"/>
</dbReference>
<keyword evidence="5" id="KW-0233">DNA recombination</keyword>
<reference evidence="10" key="1">
    <citation type="submission" date="2017-01" db="EMBL/GenBank/DDBJ databases">
        <title>Komagataeibacter sp. MSKU9 whole genome sequencing project.</title>
        <authorList>
            <person name="Matsutani M."/>
            <person name="Naloka K."/>
            <person name="Theeragool G."/>
            <person name="Yakushi T."/>
            <person name="Matsushita K."/>
        </authorList>
    </citation>
    <scope>NUCLEOTIDE SEQUENCE [LARGE SCALE GENOMIC DNA]</scope>
    <source>
        <strain evidence="10">MSKU9</strain>
    </source>
</reference>
<dbReference type="InterPro" id="IPR009057">
    <property type="entry name" value="Homeodomain-like_sf"/>
</dbReference>
<evidence type="ECO:0000313" key="9">
    <source>
        <dbReference type="EMBL" id="GCE84529.1"/>
    </source>
</evidence>
<dbReference type="PANTHER" id="PTHR30461">
    <property type="entry name" value="DNA-INVERTASE FROM LAMBDOID PROPHAGE"/>
    <property type="match status" value="1"/>
</dbReference>
<dbReference type="InterPro" id="IPR006118">
    <property type="entry name" value="Recombinase_CS"/>
</dbReference>
<dbReference type="InterPro" id="IPR006119">
    <property type="entry name" value="Resolv_N"/>
</dbReference>
<evidence type="ECO:0000256" key="5">
    <source>
        <dbReference type="ARBA" id="ARBA00023172"/>
    </source>
</evidence>
<dbReference type="PROSITE" id="PS00398">
    <property type="entry name" value="RECOMBINASES_2"/>
    <property type="match status" value="1"/>
</dbReference>
<evidence type="ECO:0000256" key="7">
    <source>
        <dbReference type="PROSITE-ProRule" id="PRU10137"/>
    </source>
</evidence>
<feature type="domain" description="Resolvase/invertase-type recombinase catalytic" evidence="8">
    <location>
        <begin position="30"/>
        <end position="164"/>
    </location>
</feature>
<organism evidence="9 10">
    <name type="scientific">Komagataeibacter diospyri</name>
    <dbReference type="NCBI Taxonomy" id="1932662"/>
    <lineage>
        <taxon>Bacteria</taxon>
        <taxon>Pseudomonadati</taxon>
        <taxon>Pseudomonadota</taxon>
        <taxon>Alphaproteobacteria</taxon>
        <taxon>Acetobacterales</taxon>
        <taxon>Acetobacteraceae</taxon>
        <taxon>Komagataeibacter</taxon>
    </lineage>
</organism>
<dbReference type="EMBL" id="BDLU01000058">
    <property type="protein sequence ID" value="GCE84529.1"/>
    <property type="molecule type" value="Genomic_DNA"/>
</dbReference>
<dbReference type="Gene3D" id="1.10.10.60">
    <property type="entry name" value="Homeodomain-like"/>
    <property type="match status" value="1"/>
</dbReference>
<evidence type="ECO:0000256" key="4">
    <source>
        <dbReference type="ARBA" id="ARBA00023125"/>
    </source>
</evidence>
<evidence type="ECO:0000256" key="1">
    <source>
        <dbReference type="ARBA" id="ARBA00009913"/>
    </source>
</evidence>
<dbReference type="InterPro" id="IPR036162">
    <property type="entry name" value="Resolvase-like_N_sf"/>
</dbReference>
<proteinExistence type="inferred from homology"/>
<evidence type="ECO:0000313" key="10">
    <source>
        <dbReference type="Proteomes" id="UP000315095"/>
    </source>
</evidence>
<gene>
    <name evidence="9" type="ORF">MSKU9_2670</name>
</gene>
<dbReference type="Gene3D" id="3.40.50.1390">
    <property type="entry name" value="Resolvase, N-terminal catalytic domain"/>
    <property type="match status" value="1"/>
</dbReference>
<dbReference type="PROSITE" id="PS51736">
    <property type="entry name" value="RECOMBINASES_3"/>
    <property type="match status" value="1"/>
</dbReference>